<protein>
    <recommendedName>
        <fullName evidence="4">DUF4265 domain-containing protein</fullName>
    </recommendedName>
</protein>
<dbReference type="InterPro" id="IPR025361">
    <property type="entry name" value="DUF4265"/>
</dbReference>
<evidence type="ECO:0000313" key="2">
    <source>
        <dbReference type="EMBL" id="EFE77376.2"/>
    </source>
</evidence>
<accession>D6AL00</accession>
<evidence type="ECO:0000313" key="3">
    <source>
        <dbReference type="Proteomes" id="UP000003986"/>
    </source>
</evidence>
<reference evidence="3" key="1">
    <citation type="submission" date="2008-10" db="EMBL/GenBank/DDBJ databases">
        <authorList>
            <person name="Molnar K."/>
        </authorList>
    </citation>
    <scope>NUCLEOTIDE SEQUENCE [LARGE SCALE GENOMIC DNA]</scope>
    <source>
        <strain evidence="3">NRRL 15998</strain>
    </source>
</reference>
<evidence type="ECO:0000256" key="1">
    <source>
        <dbReference type="SAM" id="MobiDB-lite"/>
    </source>
</evidence>
<evidence type="ECO:0008006" key="4">
    <source>
        <dbReference type="Google" id="ProtNLM"/>
    </source>
</evidence>
<dbReference type="EMBL" id="DS999644">
    <property type="protein sequence ID" value="EFE77376.2"/>
    <property type="molecule type" value="Genomic_DNA"/>
</dbReference>
<gene>
    <name evidence="2" type="ORF">SSGG_04744</name>
</gene>
<feature type="region of interest" description="Disordered" evidence="1">
    <location>
        <begin position="1"/>
        <end position="43"/>
    </location>
</feature>
<name>D6AL00_STRFL</name>
<proteinExistence type="predicted"/>
<sequence length="198" mass="21120">MTSEADVVPGRGGGRGRGQADAPGAGDHGAMSSPAGPQRQPREADQIKVWFRLAPREDGPLPYETEGLWATRLGPDTARVDNVPFLRDGVAEGETVRFWTDGDGVHWAGERVADSGNCTVRVLPVPDGPLGRDARAVHERLAGFGLTGEVFSADFPLVALTVPGGADLRGVKALLTRGRDEGWWHFEVSCVTDAWRAA</sequence>
<dbReference type="Pfam" id="PF14085">
    <property type="entry name" value="DUF4265"/>
    <property type="match status" value="1"/>
</dbReference>
<reference evidence="3" key="2">
    <citation type="submission" date="2008-12" db="EMBL/GenBank/DDBJ databases">
        <title>Annotation of Streptomyces roseosporus strain NRRL 15998.</title>
        <authorList>
            <consortium name="The Broad Institute Genome Sequencing Platform"/>
            <consortium name="Broad Institute Microbial Sequencing Center"/>
            <person name="Fischbach M."/>
            <person name="Ward D."/>
            <person name="Young S."/>
            <person name="Kodira C.D."/>
            <person name="Zeng Q."/>
            <person name="Koehrsen M."/>
            <person name="Godfrey P."/>
            <person name="Alvarado L."/>
            <person name="Berlin A.M."/>
            <person name="Borenstein D."/>
            <person name="Chen Z."/>
            <person name="Engels R."/>
            <person name="Freedman E."/>
            <person name="Gellesch M."/>
            <person name="Goldberg J."/>
            <person name="Griggs A."/>
            <person name="Gujja S."/>
            <person name="Heiman D.I."/>
            <person name="Hepburn T.A."/>
            <person name="Howarth C."/>
            <person name="Jen D."/>
            <person name="Larson L."/>
            <person name="Lewis B."/>
            <person name="Mehta T."/>
            <person name="Park D."/>
            <person name="Pearson M."/>
            <person name="Roberts A."/>
            <person name="Saif S."/>
            <person name="Shea T.D."/>
            <person name="Shenoy N."/>
            <person name="Sisk P."/>
            <person name="Stolte C."/>
            <person name="Sykes S.N."/>
            <person name="Walk T."/>
            <person name="White J."/>
            <person name="Yandava C."/>
            <person name="Straight P."/>
            <person name="Clardy J."/>
            <person name="Hung D."/>
            <person name="Kolter R."/>
            <person name="Mekalanos J."/>
            <person name="Walker S."/>
            <person name="Walsh C.T."/>
            <person name="Wieland B.L.C."/>
            <person name="Ilzarbe M."/>
            <person name="Galagan J."/>
            <person name="Nusbaum C."/>
            <person name="Birren B."/>
        </authorList>
    </citation>
    <scope>NUCLEOTIDE SEQUENCE [LARGE SCALE GENOMIC DNA]</scope>
    <source>
        <strain evidence="3">NRRL 15998</strain>
    </source>
</reference>
<dbReference type="AlphaFoldDB" id="D6AL00"/>
<organism evidence="2 3">
    <name type="scientific">Streptomyces filamentosus NRRL 15998</name>
    <dbReference type="NCBI Taxonomy" id="457431"/>
    <lineage>
        <taxon>Bacteria</taxon>
        <taxon>Bacillati</taxon>
        <taxon>Actinomycetota</taxon>
        <taxon>Actinomycetes</taxon>
        <taxon>Kitasatosporales</taxon>
        <taxon>Streptomycetaceae</taxon>
        <taxon>Streptomyces</taxon>
    </lineage>
</organism>
<dbReference type="Proteomes" id="UP000003986">
    <property type="component" value="Unassembled WGS sequence"/>
</dbReference>